<dbReference type="RefSeq" id="WP_223419640.1">
    <property type="nucleotide sequence ID" value="NZ_JAIPME010000002.1"/>
</dbReference>
<evidence type="ECO:0000256" key="1">
    <source>
        <dbReference type="ARBA" id="ARBA00004651"/>
    </source>
</evidence>
<organism evidence="10 11">
    <name type="scientific">Anaerococcus murdochii</name>
    <dbReference type="NCBI Taxonomy" id="411577"/>
    <lineage>
        <taxon>Bacteria</taxon>
        <taxon>Bacillati</taxon>
        <taxon>Bacillota</taxon>
        <taxon>Tissierellia</taxon>
        <taxon>Tissierellales</taxon>
        <taxon>Peptoniphilaceae</taxon>
        <taxon>Anaerococcus</taxon>
    </lineage>
</organism>
<protein>
    <submittedName>
        <fullName evidence="10">PTS sugar transporter subunit IIC</fullName>
    </submittedName>
</protein>
<evidence type="ECO:0000313" key="11">
    <source>
        <dbReference type="Proteomes" id="UP000734271"/>
    </source>
</evidence>
<proteinExistence type="predicted"/>
<dbReference type="PROSITE" id="PS51106">
    <property type="entry name" value="PTS_EIIC_TYPE_4"/>
    <property type="match status" value="1"/>
</dbReference>
<dbReference type="Pfam" id="PF03609">
    <property type="entry name" value="EII-Sor"/>
    <property type="match status" value="1"/>
</dbReference>
<accession>A0ABS7SZN6</accession>
<dbReference type="PANTHER" id="PTHR32502">
    <property type="entry name" value="N-ACETYLGALACTOSAMINE PERMEASE II COMPONENT-RELATED"/>
    <property type="match status" value="1"/>
</dbReference>
<feature type="transmembrane region" description="Helical" evidence="9">
    <location>
        <begin position="181"/>
        <end position="201"/>
    </location>
</feature>
<dbReference type="EMBL" id="JAIPME010000002">
    <property type="protein sequence ID" value="MBZ2386966.1"/>
    <property type="molecule type" value="Genomic_DNA"/>
</dbReference>
<dbReference type="Proteomes" id="UP000734271">
    <property type="component" value="Unassembled WGS sequence"/>
</dbReference>
<dbReference type="InterPro" id="IPR004700">
    <property type="entry name" value="PTS_IIC_man"/>
</dbReference>
<keyword evidence="3" id="KW-1003">Cell membrane</keyword>
<evidence type="ECO:0000256" key="2">
    <source>
        <dbReference type="ARBA" id="ARBA00022448"/>
    </source>
</evidence>
<feature type="transmembrane region" description="Helical" evidence="9">
    <location>
        <begin position="97"/>
        <end position="118"/>
    </location>
</feature>
<comment type="subcellular location">
    <subcellularLocation>
        <location evidence="1">Cell membrane</location>
        <topology evidence="1">Multi-pass membrane protein</topology>
    </subcellularLocation>
</comment>
<sequence length="262" mass="27567">MEITLVQALLIALWTGFALSGSLLGIYSNRSLVLSFGVGLILGDLPKALTVGAIGELAFMGFGVSPGGTIPPSPLGPGIFGALLAITNPNIDGQTAFSLSIPFAIAIQFAITTINTLMSFSPALAKRAIVEDNDKKFTLYANLSYILQFAVGALIGLVAALSTSTINQLVDMIPEFITNGLSMAGAMIPAVGFAMILSNMIRKENVAFVLLGYILSAYLGMPLMGVAAFATFFAIYEYQRRGDAKAAESTGTEERMEFTDGI</sequence>
<keyword evidence="11" id="KW-1185">Reference proteome</keyword>
<dbReference type="PANTHER" id="PTHR32502:SF8">
    <property type="entry name" value="N-ACETYLGALACTOSAMINE PERMEASE IIC COMPONENT 1"/>
    <property type="match status" value="1"/>
</dbReference>
<reference evidence="10 11" key="1">
    <citation type="submission" date="2021-08" db="EMBL/GenBank/DDBJ databases">
        <title>FDA dAtabase for Regulatory Grade micrObial Sequences (FDA-ARGOS): Supporting development and validation of Infectious Disease Dx tests.</title>
        <authorList>
            <person name="Sproer C."/>
            <person name="Gronow S."/>
            <person name="Severitt S."/>
            <person name="Schroder I."/>
            <person name="Tallon L."/>
            <person name="Sadzewicz L."/>
            <person name="Zhao X."/>
            <person name="Boylan J."/>
            <person name="Ott S."/>
            <person name="Bowen H."/>
            <person name="Vavikolanu K."/>
            <person name="Hazen T."/>
            <person name="Aluvathingal J."/>
            <person name="Nadendla S."/>
            <person name="Lowell S."/>
            <person name="Myers T."/>
            <person name="Yan Y."/>
            <person name="Sichtig H."/>
        </authorList>
    </citation>
    <scope>NUCLEOTIDE SEQUENCE [LARGE SCALE GENOMIC DNA]</scope>
    <source>
        <strain evidence="10 11">FDAARGOS_1460</strain>
    </source>
</reference>
<keyword evidence="5" id="KW-0598">Phosphotransferase system</keyword>
<evidence type="ECO:0000256" key="6">
    <source>
        <dbReference type="ARBA" id="ARBA00022692"/>
    </source>
</evidence>
<evidence type="ECO:0000256" key="8">
    <source>
        <dbReference type="ARBA" id="ARBA00023136"/>
    </source>
</evidence>
<evidence type="ECO:0000256" key="4">
    <source>
        <dbReference type="ARBA" id="ARBA00022597"/>
    </source>
</evidence>
<evidence type="ECO:0000256" key="5">
    <source>
        <dbReference type="ARBA" id="ARBA00022683"/>
    </source>
</evidence>
<keyword evidence="2" id="KW-0813">Transport</keyword>
<evidence type="ECO:0000313" key="10">
    <source>
        <dbReference type="EMBL" id="MBZ2386966.1"/>
    </source>
</evidence>
<evidence type="ECO:0000256" key="7">
    <source>
        <dbReference type="ARBA" id="ARBA00022989"/>
    </source>
</evidence>
<feature type="transmembrane region" description="Helical" evidence="9">
    <location>
        <begin position="139"/>
        <end position="161"/>
    </location>
</feature>
<gene>
    <name evidence="10" type="ORF">K8P03_06690</name>
</gene>
<keyword evidence="6 9" id="KW-0812">Transmembrane</keyword>
<name>A0ABS7SZN6_9FIRM</name>
<evidence type="ECO:0000256" key="3">
    <source>
        <dbReference type="ARBA" id="ARBA00022475"/>
    </source>
</evidence>
<comment type="caution">
    <text evidence="10">The sequence shown here is derived from an EMBL/GenBank/DDBJ whole genome shotgun (WGS) entry which is preliminary data.</text>
</comment>
<dbReference type="InterPro" id="IPR050303">
    <property type="entry name" value="GatZ_KbaZ_carbometab"/>
</dbReference>
<keyword evidence="8 9" id="KW-0472">Membrane</keyword>
<keyword evidence="4 10" id="KW-0762">Sugar transport</keyword>
<evidence type="ECO:0000256" key="9">
    <source>
        <dbReference type="SAM" id="Phobius"/>
    </source>
</evidence>
<keyword evidence="7 9" id="KW-1133">Transmembrane helix</keyword>
<feature type="transmembrane region" description="Helical" evidence="9">
    <location>
        <begin position="208"/>
        <end position="236"/>
    </location>
</feature>